<gene>
    <name evidence="2" type="ORF">MNEG_10686</name>
</gene>
<dbReference type="KEGG" id="mng:MNEG_10686"/>
<feature type="compositionally biased region" description="Low complexity" evidence="1">
    <location>
        <begin position="1"/>
        <end position="11"/>
    </location>
</feature>
<keyword evidence="3" id="KW-1185">Reference proteome</keyword>
<evidence type="ECO:0000313" key="3">
    <source>
        <dbReference type="Proteomes" id="UP000054498"/>
    </source>
</evidence>
<dbReference type="EMBL" id="KK102638">
    <property type="protein sequence ID" value="KIY97273.1"/>
    <property type="molecule type" value="Genomic_DNA"/>
</dbReference>
<reference evidence="2 3" key="1">
    <citation type="journal article" date="2013" name="BMC Genomics">
        <title>Reconstruction of the lipid metabolism for the microalga Monoraphidium neglectum from its genome sequence reveals characteristics suitable for biofuel production.</title>
        <authorList>
            <person name="Bogen C."/>
            <person name="Al-Dilaimi A."/>
            <person name="Albersmeier A."/>
            <person name="Wichmann J."/>
            <person name="Grundmann M."/>
            <person name="Rupp O."/>
            <person name="Lauersen K.J."/>
            <person name="Blifernez-Klassen O."/>
            <person name="Kalinowski J."/>
            <person name="Goesmann A."/>
            <person name="Mussgnug J.H."/>
            <person name="Kruse O."/>
        </authorList>
    </citation>
    <scope>NUCLEOTIDE SEQUENCE [LARGE SCALE GENOMIC DNA]</scope>
    <source>
        <strain evidence="2 3">SAG 48.87</strain>
    </source>
</reference>
<dbReference type="RefSeq" id="XP_013896293.1">
    <property type="nucleotide sequence ID" value="XM_014040839.1"/>
</dbReference>
<feature type="compositionally biased region" description="Low complexity" evidence="1">
    <location>
        <begin position="44"/>
        <end position="76"/>
    </location>
</feature>
<proteinExistence type="predicted"/>
<dbReference type="OrthoDB" id="561542at2759"/>
<feature type="compositionally biased region" description="Basic and acidic residues" evidence="1">
    <location>
        <begin position="12"/>
        <end position="24"/>
    </location>
</feature>
<feature type="region of interest" description="Disordered" evidence="1">
    <location>
        <begin position="209"/>
        <end position="286"/>
    </location>
</feature>
<feature type="compositionally biased region" description="Polar residues" evidence="1">
    <location>
        <begin position="232"/>
        <end position="243"/>
    </location>
</feature>
<sequence>MHAELLAAAAEAEGRRLRKEEQQEGRGGSGGAVGGGGAAGGGAQATAPEIEPAGAAEGAAVQQQAEGPSAGAAEEGGPEWLALWRAAADRSLGEVCSGQVMLLLQDARSISALARFGRPLDDGISWPSDGAEAASMLRRQASGMVRDLGRVRESYASRLRGAAGSLPEAGELAAEVEREGVNAAARVRDALREMLFVVLLASLHREGRLAAQQRGDSGGEGGREGPEEQPQNHQEAQQPGAQVSPSPDGSSAGGGHLAGANPEQQRVAQPEQGPESSSDRKQLQAM</sequence>
<evidence type="ECO:0000256" key="1">
    <source>
        <dbReference type="SAM" id="MobiDB-lite"/>
    </source>
</evidence>
<feature type="region of interest" description="Disordered" evidence="1">
    <location>
        <begin position="1"/>
        <end position="76"/>
    </location>
</feature>
<feature type="compositionally biased region" description="Basic and acidic residues" evidence="1">
    <location>
        <begin position="277"/>
        <end position="286"/>
    </location>
</feature>
<evidence type="ECO:0000313" key="2">
    <source>
        <dbReference type="EMBL" id="KIY97273.1"/>
    </source>
</evidence>
<feature type="compositionally biased region" description="Gly residues" evidence="1">
    <location>
        <begin position="25"/>
        <end position="43"/>
    </location>
</feature>
<dbReference type="AlphaFoldDB" id="A0A0D2KNQ4"/>
<dbReference type="GeneID" id="25727873"/>
<accession>A0A0D2KNQ4</accession>
<organism evidence="2 3">
    <name type="scientific">Monoraphidium neglectum</name>
    <dbReference type="NCBI Taxonomy" id="145388"/>
    <lineage>
        <taxon>Eukaryota</taxon>
        <taxon>Viridiplantae</taxon>
        <taxon>Chlorophyta</taxon>
        <taxon>core chlorophytes</taxon>
        <taxon>Chlorophyceae</taxon>
        <taxon>CS clade</taxon>
        <taxon>Sphaeropleales</taxon>
        <taxon>Selenastraceae</taxon>
        <taxon>Monoraphidium</taxon>
    </lineage>
</organism>
<dbReference type="Proteomes" id="UP000054498">
    <property type="component" value="Unassembled WGS sequence"/>
</dbReference>
<protein>
    <submittedName>
        <fullName evidence="2">Uncharacterized protein</fullName>
    </submittedName>
</protein>
<name>A0A0D2KNQ4_9CHLO</name>